<name>A0A0D1X7Q0_9EURO</name>
<feature type="compositionally biased region" description="Polar residues" evidence="1">
    <location>
        <begin position="22"/>
        <end position="37"/>
    </location>
</feature>
<sequence>MMAQARNRRQASDELSAFTIDDCTSVNSGDPVNQSFFSKKKQPLPPSHTASTTWKSNNVKEQEEFDRVKQRVKHIAPEQFKAHAKPGRGPSEIFPQNVTEWTQHKKEILAIAQAEQQKNLELLKGQISSRAKIPKHQRKIKSVFGVDGKIFKDGRSPVLAMPSIWSAEYQQTIADWPTLAELRWNGDSRECKLARTKCGRYLPPPRDPSDESLTWHDQPFLRARSLDQTGPVYTAGPRPDEVYEANDDMNNDLEFEKLGNFFLGDDLMQEIGEWRPGFVPEWWQEQPGMRVTPSIVVSQFEHEHTSSGSSASPPEAHVEVMATPDFGIIGGHLRR</sequence>
<accession>A0A0D1X7Q0</accession>
<evidence type="ECO:0000256" key="1">
    <source>
        <dbReference type="SAM" id="MobiDB-lite"/>
    </source>
</evidence>
<evidence type="ECO:0000313" key="2">
    <source>
        <dbReference type="EMBL" id="KIV83871.1"/>
    </source>
</evidence>
<dbReference type="EMBL" id="KN846952">
    <property type="protein sequence ID" value="KIV83871.1"/>
    <property type="molecule type" value="Genomic_DNA"/>
</dbReference>
<reference evidence="2 3" key="1">
    <citation type="submission" date="2015-01" db="EMBL/GenBank/DDBJ databases">
        <title>The Genome Sequence of Exophiala sideris CBS121828.</title>
        <authorList>
            <consortium name="The Broad Institute Genomics Platform"/>
            <person name="Cuomo C."/>
            <person name="de Hoog S."/>
            <person name="Gorbushina A."/>
            <person name="Stielow B."/>
            <person name="Teixiera M."/>
            <person name="Abouelleil A."/>
            <person name="Chapman S.B."/>
            <person name="Priest M."/>
            <person name="Young S.K."/>
            <person name="Wortman J."/>
            <person name="Nusbaum C."/>
            <person name="Birren B."/>
        </authorList>
    </citation>
    <scope>NUCLEOTIDE SEQUENCE [LARGE SCALE GENOMIC DNA]</scope>
    <source>
        <strain evidence="2 3">CBS 121828</strain>
    </source>
</reference>
<dbReference type="HOGENOM" id="CLU_068087_0_0_1"/>
<dbReference type="Proteomes" id="UP000053599">
    <property type="component" value="Unassembled WGS sequence"/>
</dbReference>
<organism evidence="2 3">
    <name type="scientific">Exophiala sideris</name>
    <dbReference type="NCBI Taxonomy" id="1016849"/>
    <lineage>
        <taxon>Eukaryota</taxon>
        <taxon>Fungi</taxon>
        <taxon>Dikarya</taxon>
        <taxon>Ascomycota</taxon>
        <taxon>Pezizomycotina</taxon>
        <taxon>Eurotiomycetes</taxon>
        <taxon>Chaetothyriomycetidae</taxon>
        <taxon>Chaetothyriales</taxon>
        <taxon>Herpotrichiellaceae</taxon>
        <taxon>Exophiala</taxon>
    </lineage>
</organism>
<proteinExistence type="predicted"/>
<feature type="region of interest" description="Disordered" evidence="1">
    <location>
        <begin position="1"/>
        <end position="62"/>
    </location>
</feature>
<gene>
    <name evidence="2" type="ORF">PV11_05860</name>
</gene>
<evidence type="ECO:0000313" key="3">
    <source>
        <dbReference type="Proteomes" id="UP000053599"/>
    </source>
</evidence>
<dbReference type="AlphaFoldDB" id="A0A0D1X7Q0"/>
<feature type="compositionally biased region" description="Polar residues" evidence="1">
    <location>
        <begin position="48"/>
        <end position="57"/>
    </location>
</feature>
<dbReference type="STRING" id="1016849.A0A0D1X7Q0"/>
<protein>
    <submittedName>
        <fullName evidence="2">Uncharacterized protein</fullName>
    </submittedName>
</protein>
<dbReference type="OrthoDB" id="5305306at2759"/>